<evidence type="ECO:0000313" key="2">
    <source>
        <dbReference type="Proteomes" id="UP001485226"/>
    </source>
</evidence>
<accession>A0ABU9INZ8</accession>
<sequence>MLNKVLDNHAAACSKLSFEEQQEIINAFFALFYGGREELICRLTQLKDQSYSDQEIFEMLKNETNLDFWLKVSEIIQLDTITGVIKTSSSLQESADELMNLITDHDGIKKIFEMQKPLAEYNFKTVFNTDLQGKNIDECKERTKGLVFVTKETIAKEFECNKRTLSKWLREHFGNRFSRNNRKITINEYIEIFEAFFLSEDENLDLNNDLDKYLKRVEKGMSFSKSDLAWLCSSDLKTQKGNLKKIAFYSSINKFPYSKLKEWALKMGYELEF</sequence>
<organism evidence="1 2">
    <name type="scientific">Flavobacterium calami</name>
    <dbReference type="NCBI Taxonomy" id="3139144"/>
    <lineage>
        <taxon>Bacteria</taxon>
        <taxon>Pseudomonadati</taxon>
        <taxon>Bacteroidota</taxon>
        <taxon>Flavobacteriia</taxon>
        <taxon>Flavobacteriales</taxon>
        <taxon>Flavobacteriaceae</taxon>
        <taxon>Flavobacterium</taxon>
    </lineage>
</organism>
<proteinExistence type="predicted"/>
<keyword evidence="2" id="KW-1185">Reference proteome</keyword>
<dbReference type="RefSeq" id="WP_341692121.1">
    <property type="nucleotide sequence ID" value="NZ_JBBYHS010000009.1"/>
</dbReference>
<dbReference type="Proteomes" id="UP001485226">
    <property type="component" value="Unassembled WGS sequence"/>
</dbReference>
<comment type="caution">
    <text evidence="1">The sequence shown here is derived from an EMBL/GenBank/DDBJ whole genome shotgun (WGS) entry which is preliminary data.</text>
</comment>
<dbReference type="EMBL" id="JBBYHS010000009">
    <property type="protein sequence ID" value="MEL1254106.1"/>
    <property type="molecule type" value="Genomic_DNA"/>
</dbReference>
<gene>
    <name evidence="1" type="ORF">AAEO57_09990</name>
</gene>
<protein>
    <submittedName>
        <fullName evidence="1">Uncharacterized protein</fullName>
    </submittedName>
</protein>
<name>A0ABU9INZ8_9FLAO</name>
<reference evidence="1 2" key="1">
    <citation type="submission" date="2024-04" db="EMBL/GenBank/DDBJ databases">
        <title>Flavobacterium sp. DGU38 16S ribosomal RNA gene Genome sequencing and assembly.</title>
        <authorList>
            <person name="Park S."/>
        </authorList>
    </citation>
    <scope>NUCLEOTIDE SEQUENCE [LARGE SCALE GENOMIC DNA]</scope>
    <source>
        <strain evidence="1 2">DGU38</strain>
    </source>
</reference>
<evidence type="ECO:0000313" key="1">
    <source>
        <dbReference type="EMBL" id="MEL1254106.1"/>
    </source>
</evidence>